<gene>
    <name evidence="2" type="ORF">Thpro_020501</name>
</gene>
<accession>A0A1A6C8B0</accession>
<dbReference type="InterPro" id="IPR046583">
    <property type="entry name" value="DUF6631"/>
</dbReference>
<comment type="caution">
    <text evidence="2">The sequence shown here is derived from an EMBL/GenBank/DDBJ whole genome shotgun (WGS) entry which is preliminary data.</text>
</comment>
<keyword evidence="3" id="KW-1185">Reference proteome</keyword>
<dbReference type="RefSeq" id="WP_065089163.1">
    <property type="nucleotide sequence ID" value="NZ_JQSG02000001.1"/>
</dbReference>
<organism evidence="2 3">
    <name type="scientific">Acidihalobacter prosperus</name>
    <dbReference type="NCBI Taxonomy" id="160660"/>
    <lineage>
        <taxon>Bacteria</taxon>
        <taxon>Pseudomonadati</taxon>
        <taxon>Pseudomonadota</taxon>
        <taxon>Gammaproteobacteria</taxon>
        <taxon>Chromatiales</taxon>
        <taxon>Ectothiorhodospiraceae</taxon>
        <taxon>Acidihalobacter</taxon>
    </lineage>
</organism>
<sequence length="157" mass="17271">MTDKTQETQASDNEAEILFPDRQIEIGGEIVTVREFGFKEGMRLAPIAQPIIDSMGAEVEKEAGPSMQALNDALYAHPDQMVQLMAAACDRPVEWIDALSDSDGLDLLWLFWGVNARFFTRRLVLRQAFRKAEQQTAGAGSTPGDRKAPASETSTTP</sequence>
<dbReference type="AlphaFoldDB" id="A0A1A6C8B0"/>
<proteinExistence type="predicted"/>
<name>A0A1A6C8B0_9GAMM</name>
<reference evidence="2 3" key="1">
    <citation type="journal article" date="2014" name="Genome Announc.">
        <title>Draft Genome Sequence of the Iron-Oxidizing, Acidophilic, and Halotolerant 'Thiobacillus prosperus' Type Strain DSM 5130.</title>
        <authorList>
            <person name="Ossandon F.J."/>
            <person name="Cardenas J.P."/>
            <person name="Corbett M."/>
            <person name="Quatrini R."/>
            <person name="Holmes D.S."/>
            <person name="Watkin E."/>
        </authorList>
    </citation>
    <scope>NUCLEOTIDE SEQUENCE [LARGE SCALE GENOMIC DNA]</scope>
    <source>
        <strain evidence="2 3">DSM 5130</strain>
    </source>
</reference>
<evidence type="ECO:0000313" key="2">
    <source>
        <dbReference type="EMBL" id="OBS10785.1"/>
    </source>
</evidence>
<protein>
    <submittedName>
        <fullName evidence="2">Uncharacterized protein</fullName>
    </submittedName>
</protein>
<dbReference type="OrthoDB" id="6638002at2"/>
<evidence type="ECO:0000313" key="3">
    <source>
        <dbReference type="Proteomes" id="UP000029273"/>
    </source>
</evidence>
<dbReference type="Pfam" id="PF20336">
    <property type="entry name" value="DUF6631"/>
    <property type="match status" value="1"/>
</dbReference>
<dbReference type="Proteomes" id="UP000029273">
    <property type="component" value="Unassembled WGS sequence"/>
</dbReference>
<evidence type="ECO:0000256" key="1">
    <source>
        <dbReference type="SAM" id="MobiDB-lite"/>
    </source>
</evidence>
<dbReference type="EMBL" id="JQSG02000001">
    <property type="protein sequence ID" value="OBS10785.1"/>
    <property type="molecule type" value="Genomic_DNA"/>
</dbReference>
<feature type="region of interest" description="Disordered" evidence="1">
    <location>
        <begin position="133"/>
        <end position="157"/>
    </location>
</feature>